<dbReference type="Pfam" id="PF20773">
    <property type="entry name" value="InhA-like_MAM"/>
    <property type="match status" value="1"/>
</dbReference>
<proteinExistence type="predicted"/>
<protein>
    <submittedName>
        <fullName evidence="4">Serine hydrolase</fullName>
    </submittedName>
</protein>
<feature type="domain" description="Beta-lactamase-related" evidence="3">
    <location>
        <begin position="128"/>
        <end position="473"/>
    </location>
</feature>
<dbReference type="InterPro" id="IPR050789">
    <property type="entry name" value="Diverse_Enzym_Activities"/>
</dbReference>
<dbReference type="SUPFAM" id="SSF56601">
    <property type="entry name" value="beta-lactamase/transpeptidase-like"/>
    <property type="match status" value="1"/>
</dbReference>
<dbReference type="PANTHER" id="PTHR43283:SF11">
    <property type="entry name" value="BETA-LACTAMASE-RELATED DOMAIN-CONTAINING PROTEIN"/>
    <property type="match status" value="1"/>
</dbReference>
<keyword evidence="1 4" id="KW-0378">Hydrolase</keyword>
<dbReference type="Gene3D" id="3.40.710.10">
    <property type="entry name" value="DD-peptidase/beta-lactamase superfamily"/>
    <property type="match status" value="1"/>
</dbReference>
<dbReference type="RefSeq" id="WP_331212101.1">
    <property type="nucleotide sequence ID" value="NZ_JAZGQK010000001.1"/>
</dbReference>
<name>A0ABU7RKJ3_9ACTN</name>
<evidence type="ECO:0000313" key="4">
    <source>
        <dbReference type="EMBL" id="MEE6256993.1"/>
    </source>
</evidence>
<dbReference type="PANTHER" id="PTHR43283">
    <property type="entry name" value="BETA-LACTAMASE-RELATED"/>
    <property type="match status" value="1"/>
</dbReference>
<dbReference type="InterPro" id="IPR001466">
    <property type="entry name" value="Beta-lactam-related"/>
</dbReference>
<evidence type="ECO:0000259" key="3">
    <source>
        <dbReference type="Pfam" id="PF00144"/>
    </source>
</evidence>
<gene>
    <name evidence="4" type="ORF">V1633_00635</name>
</gene>
<comment type="caution">
    <text evidence="4">The sequence shown here is derived from an EMBL/GenBank/DDBJ whole genome shotgun (WGS) entry which is preliminary data.</text>
</comment>
<accession>A0ABU7RKJ3</accession>
<reference evidence="4 5" key="1">
    <citation type="submission" date="2024-01" db="EMBL/GenBank/DDBJ databases">
        <title>Genome insights into Plantactinospora sonchi sp. nov.</title>
        <authorList>
            <person name="Wang L."/>
        </authorList>
    </citation>
    <scope>NUCLEOTIDE SEQUENCE [LARGE SCALE GENOMIC DNA]</scope>
    <source>
        <strain evidence="4 5">NEAU-QY2</strain>
    </source>
</reference>
<feature type="region of interest" description="Disordered" evidence="2">
    <location>
        <begin position="45"/>
        <end position="80"/>
    </location>
</feature>
<dbReference type="GO" id="GO:0016787">
    <property type="term" value="F:hydrolase activity"/>
    <property type="evidence" value="ECO:0007669"/>
    <property type="project" value="UniProtKB-KW"/>
</dbReference>
<keyword evidence="5" id="KW-1185">Reference proteome</keyword>
<evidence type="ECO:0000256" key="1">
    <source>
        <dbReference type="ARBA" id="ARBA00022801"/>
    </source>
</evidence>
<evidence type="ECO:0000256" key="2">
    <source>
        <dbReference type="SAM" id="MobiDB-lite"/>
    </source>
</evidence>
<evidence type="ECO:0000313" key="5">
    <source>
        <dbReference type="Proteomes" id="UP001332243"/>
    </source>
</evidence>
<dbReference type="EMBL" id="JAZGQK010000001">
    <property type="protein sequence ID" value="MEE6256993.1"/>
    <property type="molecule type" value="Genomic_DNA"/>
</dbReference>
<dbReference type="InterPro" id="IPR012338">
    <property type="entry name" value="Beta-lactam/transpept-like"/>
</dbReference>
<sequence length="636" mass="67069">MLVGTVGMEGGATMRRRRIGSGVIGGGAGILALLMAALAAAPPPATAGPKVEQGLPAGPELGRHGPVTGRPSGPPSVSPADIRFAHRTLRAGDASEVGLLPGYVDRLRADAEAYLVPTPDHPTYPTYAGAVLLAAKDGVVVAHEAVGDAVRYASVGPAPDRTGVELPADEQLPMRPDTIFDLASISKLFTTVVAMQLVERGLVGLDTPVVRYLPEFAAGGKEAVTVRMLLTHTAGLPAFAPLWSAHPTPEARIAAALATPFAAGASPGNQYVYSDLGLIALGVLVERVTGRPLDELVASRVTGPLRMRDTGYRPSPALRHRIAATEYQPYAGRGMVWGEVHDENAWALNGVAGHAGLFSTAADLAIFCQMLLNGGEYRGARILRESTVRSMLVNHNADLESGYPESDRGLGVELHKHWYMGGLASPVTFGHTGFTGTSIVVDPLAHTFLILLSNRVHPDRNWGSNNVARRALAQDLAYATPVRPVGGGTAWRADDRDGASVTLTAPLRRPAGRATVASFELWYDTEPRYDVLRVEVSVDGGGTWAPVEVSLAAAGRGWVSDGTVTGYGGRRWSRALAELPAGTTHLRWVYSTDSSSRGRGVYLDRLLVVGLGGLFFHGEGADAARFVAAGWSPSNR</sequence>
<dbReference type="Pfam" id="PF00144">
    <property type="entry name" value="Beta-lactamase"/>
    <property type="match status" value="1"/>
</dbReference>
<dbReference type="Proteomes" id="UP001332243">
    <property type="component" value="Unassembled WGS sequence"/>
</dbReference>
<organism evidence="4 5">
    <name type="scientific">Plantactinospora sonchi</name>
    <dbReference type="NCBI Taxonomy" id="1544735"/>
    <lineage>
        <taxon>Bacteria</taxon>
        <taxon>Bacillati</taxon>
        <taxon>Actinomycetota</taxon>
        <taxon>Actinomycetes</taxon>
        <taxon>Micromonosporales</taxon>
        <taxon>Micromonosporaceae</taxon>
        <taxon>Plantactinospora</taxon>
    </lineage>
</organism>
<dbReference type="Gene3D" id="2.60.120.260">
    <property type="entry name" value="Galactose-binding domain-like"/>
    <property type="match status" value="1"/>
</dbReference>